<feature type="transmembrane region" description="Helical" evidence="6">
    <location>
        <begin position="206"/>
        <end position="227"/>
    </location>
</feature>
<dbReference type="Gene3D" id="1.20.1250.20">
    <property type="entry name" value="MFS general substrate transporter like domains"/>
    <property type="match status" value="1"/>
</dbReference>
<dbReference type="PRINTS" id="PR01036">
    <property type="entry name" value="TCRTETB"/>
</dbReference>
<feature type="transmembrane region" description="Helical" evidence="6">
    <location>
        <begin position="76"/>
        <end position="95"/>
    </location>
</feature>
<feature type="transmembrane region" description="Helical" evidence="6">
    <location>
        <begin position="312"/>
        <end position="333"/>
    </location>
</feature>
<feature type="transmembrane region" description="Helical" evidence="6">
    <location>
        <begin position="400"/>
        <end position="422"/>
    </location>
</feature>
<evidence type="ECO:0000313" key="8">
    <source>
        <dbReference type="EMBL" id="KAJ7723104.1"/>
    </source>
</evidence>
<evidence type="ECO:0000259" key="7">
    <source>
        <dbReference type="PROSITE" id="PS50850"/>
    </source>
</evidence>
<dbReference type="InterPro" id="IPR020846">
    <property type="entry name" value="MFS_dom"/>
</dbReference>
<feature type="transmembrane region" description="Helical" evidence="6">
    <location>
        <begin position="340"/>
        <end position="358"/>
    </location>
</feature>
<dbReference type="AlphaFoldDB" id="A0AAD7MM64"/>
<evidence type="ECO:0000256" key="6">
    <source>
        <dbReference type="SAM" id="Phobius"/>
    </source>
</evidence>
<organism evidence="8 9">
    <name type="scientific">Mycena maculata</name>
    <dbReference type="NCBI Taxonomy" id="230809"/>
    <lineage>
        <taxon>Eukaryota</taxon>
        <taxon>Fungi</taxon>
        <taxon>Dikarya</taxon>
        <taxon>Basidiomycota</taxon>
        <taxon>Agaricomycotina</taxon>
        <taxon>Agaricomycetes</taxon>
        <taxon>Agaricomycetidae</taxon>
        <taxon>Agaricales</taxon>
        <taxon>Marasmiineae</taxon>
        <taxon>Mycenaceae</taxon>
        <taxon>Mycena</taxon>
    </lineage>
</organism>
<feature type="transmembrane region" description="Helical" evidence="6">
    <location>
        <begin position="12"/>
        <end position="33"/>
    </location>
</feature>
<dbReference type="Pfam" id="PF07690">
    <property type="entry name" value="MFS_1"/>
    <property type="match status" value="1"/>
</dbReference>
<dbReference type="SUPFAM" id="SSF103473">
    <property type="entry name" value="MFS general substrate transporter"/>
    <property type="match status" value="2"/>
</dbReference>
<accession>A0AAD7MM64</accession>
<feature type="domain" description="Major facilitator superfamily (MFS) profile" evidence="7">
    <location>
        <begin position="11"/>
        <end position="453"/>
    </location>
</feature>
<dbReference type="Proteomes" id="UP001215280">
    <property type="component" value="Unassembled WGS sequence"/>
</dbReference>
<dbReference type="PROSITE" id="PS50850">
    <property type="entry name" value="MFS"/>
    <property type="match status" value="1"/>
</dbReference>
<evidence type="ECO:0000256" key="5">
    <source>
        <dbReference type="SAM" id="MobiDB-lite"/>
    </source>
</evidence>
<evidence type="ECO:0000256" key="1">
    <source>
        <dbReference type="ARBA" id="ARBA00004141"/>
    </source>
</evidence>
<comment type="subcellular location">
    <subcellularLocation>
        <location evidence="1">Membrane</location>
        <topology evidence="1">Multi-pass membrane protein</topology>
    </subcellularLocation>
</comment>
<feature type="transmembrane region" description="Helical" evidence="6">
    <location>
        <begin position="364"/>
        <end position="388"/>
    </location>
</feature>
<feature type="transmembrane region" description="Helical" evidence="6">
    <location>
        <begin position="134"/>
        <end position="157"/>
    </location>
</feature>
<evidence type="ECO:0000256" key="3">
    <source>
        <dbReference type="ARBA" id="ARBA00022989"/>
    </source>
</evidence>
<feature type="transmembrane region" description="Helical" evidence="6">
    <location>
        <begin position="45"/>
        <end position="64"/>
    </location>
</feature>
<proteinExistence type="predicted"/>
<reference evidence="8" key="1">
    <citation type="submission" date="2023-03" db="EMBL/GenBank/DDBJ databases">
        <title>Massive genome expansion in bonnet fungi (Mycena s.s.) driven by repeated elements and novel gene families across ecological guilds.</title>
        <authorList>
            <consortium name="Lawrence Berkeley National Laboratory"/>
            <person name="Harder C.B."/>
            <person name="Miyauchi S."/>
            <person name="Viragh M."/>
            <person name="Kuo A."/>
            <person name="Thoen E."/>
            <person name="Andreopoulos B."/>
            <person name="Lu D."/>
            <person name="Skrede I."/>
            <person name="Drula E."/>
            <person name="Henrissat B."/>
            <person name="Morin E."/>
            <person name="Kohler A."/>
            <person name="Barry K."/>
            <person name="LaButti K."/>
            <person name="Morin E."/>
            <person name="Salamov A."/>
            <person name="Lipzen A."/>
            <person name="Mereny Z."/>
            <person name="Hegedus B."/>
            <person name="Baldrian P."/>
            <person name="Stursova M."/>
            <person name="Weitz H."/>
            <person name="Taylor A."/>
            <person name="Grigoriev I.V."/>
            <person name="Nagy L.G."/>
            <person name="Martin F."/>
            <person name="Kauserud H."/>
        </authorList>
    </citation>
    <scope>NUCLEOTIDE SEQUENCE</scope>
    <source>
        <strain evidence="8">CBHHK188m</strain>
    </source>
</reference>
<feature type="transmembrane region" description="Helical" evidence="6">
    <location>
        <begin position="233"/>
        <end position="251"/>
    </location>
</feature>
<feature type="transmembrane region" description="Helical" evidence="6">
    <location>
        <begin position="473"/>
        <end position="492"/>
    </location>
</feature>
<protein>
    <submittedName>
        <fullName evidence="8">Iron permease</fullName>
    </submittedName>
</protein>
<dbReference type="InterPro" id="IPR011701">
    <property type="entry name" value="MFS"/>
</dbReference>
<dbReference type="PANTHER" id="PTHR23501:SF102">
    <property type="entry name" value="DRUG TRANSPORTER, PUTATIVE (AFU_ORTHOLOGUE AFUA_3G08530)-RELATED"/>
    <property type="match status" value="1"/>
</dbReference>
<evidence type="ECO:0000313" key="9">
    <source>
        <dbReference type="Proteomes" id="UP001215280"/>
    </source>
</evidence>
<feature type="transmembrane region" description="Helical" evidence="6">
    <location>
        <begin position="101"/>
        <end position="122"/>
    </location>
</feature>
<keyword evidence="4 6" id="KW-0472">Membrane</keyword>
<dbReference type="PANTHER" id="PTHR23501">
    <property type="entry name" value="MAJOR FACILITATOR SUPERFAMILY"/>
    <property type="match status" value="1"/>
</dbReference>
<dbReference type="InterPro" id="IPR036259">
    <property type="entry name" value="MFS_trans_sf"/>
</dbReference>
<feature type="transmembrane region" description="Helical" evidence="6">
    <location>
        <begin position="163"/>
        <end position="185"/>
    </location>
</feature>
<name>A0AAD7MM64_9AGAR</name>
<gene>
    <name evidence="8" type="ORF">DFH07DRAFT_1067302</name>
</gene>
<dbReference type="PROSITE" id="PS00216">
    <property type="entry name" value="SUGAR_TRANSPORT_1"/>
    <property type="match status" value="1"/>
</dbReference>
<feature type="region of interest" description="Disordered" evidence="5">
    <location>
        <begin position="509"/>
        <end position="538"/>
    </location>
</feature>
<keyword evidence="9" id="KW-1185">Reference proteome</keyword>
<dbReference type="EMBL" id="JARJLG010000251">
    <property type="protein sequence ID" value="KAJ7723104.1"/>
    <property type="molecule type" value="Genomic_DNA"/>
</dbReference>
<feature type="transmembrane region" description="Helical" evidence="6">
    <location>
        <begin position="272"/>
        <end position="292"/>
    </location>
</feature>
<comment type="caution">
    <text evidence="8">The sequence shown here is derived from an EMBL/GenBank/DDBJ whole genome shotgun (WGS) entry which is preliminary data.</text>
</comment>
<dbReference type="GO" id="GO:0022857">
    <property type="term" value="F:transmembrane transporter activity"/>
    <property type="evidence" value="ECO:0007669"/>
    <property type="project" value="InterPro"/>
</dbReference>
<keyword evidence="2 6" id="KW-0812">Transmembrane</keyword>
<sequence length="538" mass="57091">MAGKGRDFWLTFSAVIVTIFLSALDLTAVATALPTITERLNGGNLFVWVGSAYALSSTAILPLSGRLADIFGRRPIMLSSIFFFALGSALAGAAQNMHMMIAARTIQGIGGGGIINLCEIIVSDLVPLSERGIYQGILGLTWSFASGIGPPIGGALASTNWRWLFFLNLPLSGIAFVLVSIFLRVKTPPGSISEKVSRVDWAGNGLGVSGITLAILGLTWAGVAFPWGSAHVLAPLIIGLVLILVFLLYEFRMPAHREPTVPYDILSNRNGLSGYLSTFFHGITSISIIYYLPVYFQACFDATPIRSGVDMLGTALVVAPFALIAGILVQVLNRYIPSNAAGWVLTTIGFGLLSMLTYDAPLGHWVGFQFVAAAGTGMIFAATVFPILAPLSVSRTAAALGFFAFCRAFAQTWGLTIASTILQNELSKKLPVAFTDQFAAGFEIAYAAIPTIRGLPEPLKTEVRQAFAESMAVVWRTMIGISGAGLLTTLLLTEIPMVQHTDETYGLHAGETKDAEGGDATASGTPEPAATEERKEAV</sequence>
<dbReference type="GO" id="GO:0005886">
    <property type="term" value="C:plasma membrane"/>
    <property type="evidence" value="ECO:0007669"/>
    <property type="project" value="TreeGrafter"/>
</dbReference>
<keyword evidence="3 6" id="KW-1133">Transmembrane helix</keyword>
<dbReference type="InterPro" id="IPR005829">
    <property type="entry name" value="Sugar_transporter_CS"/>
</dbReference>
<evidence type="ECO:0000256" key="4">
    <source>
        <dbReference type="ARBA" id="ARBA00023136"/>
    </source>
</evidence>
<evidence type="ECO:0000256" key="2">
    <source>
        <dbReference type="ARBA" id="ARBA00022692"/>
    </source>
</evidence>